<comment type="subcellular location">
    <subcellularLocation>
        <location evidence="1">Periplasm</location>
    </subcellularLocation>
</comment>
<dbReference type="PANTHER" id="PTHR34606:SF16">
    <property type="entry name" value="BON DOMAIN-CONTAINING PROTEIN"/>
    <property type="match status" value="1"/>
</dbReference>
<gene>
    <name evidence="8" type="ORF">EV688_11325</name>
</gene>
<evidence type="ECO:0000313" key="9">
    <source>
        <dbReference type="Proteomes" id="UP000294980"/>
    </source>
</evidence>
<evidence type="ECO:0000256" key="2">
    <source>
        <dbReference type="ARBA" id="ARBA00022729"/>
    </source>
</evidence>
<name>A0A4R2KKE9_9GAMM</name>
<evidence type="ECO:0000256" key="5">
    <source>
        <dbReference type="ARBA" id="ARBA00070588"/>
    </source>
</evidence>
<feature type="chain" id="PRO_5020738427" description="Osmotically-inducible protein Y" evidence="6">
    <location>
        <begin position="24"/>
        <end position="103"/>
    </location>
</feature>
<dbReference type="Pfam" id="PF04972">
    <property type="entry name" value="BON"/>
    <property type="match status" value="1"/>
</dbReference>
<evidence type="ECO:0000313" key="8">
    <source>
        <dbReference type="EMBL" id="TCO74471.1"/>
    </source>
</evidence>
<protein>
    <recommendedName>
        <fullName evidence="5">Osmotically-inducible protein Y</fullName>
    </recommendedName>
</protein>
<keyword evidence="4" id="KW-0574">Periplasm</keyword>
<dbReference type="SMART" id="SM00749">
    <property type="entry name" value="BON"/>
    <property type="match status" value="1"/>
</dbReference>
<dbReference type="EMBL" id="SLWX01000013">
    <property type="protein sequence ID" value="TCO74471.1"/>
    <property type="molecule type" value="Genomic_DNA"/>
</dbReference>
<dbReference type="AlphaFoldDB" id="A0A4R2KKE9"/>
<dbReference type="InterPro" id="IPR014004">
    <property type="entry name" value="Transpt-assoc_nodulatn_dom_bac"/>
</dbReference>
<evidence type="ECO:0000256" key="4">
    <source>
        <dbReference type="ARBA" id="ARBA00022764"/>
    </source>
</evidence>
<dbReference type="InterPro" id="IPR051686">
    <property type="entry name" value="Lipoprotein_DolP"/>
</dbReference>
<accession>A0A4R2KKE9</accession>
<evidence type="ECO:0000256" key="6">
    <source>
        <dbReference type="SAM" id="SignalP"/>
    </source>
</evidence>
<dbReference type="InterPro" id="IPR007055">
    <property type="entry name" value="BON_dom"/>
</dbReference>
<reference evidence="8 9" key="1">
    <citation type="submission" date="2019-03" db="EMBL/GenBank/DDBJ databases">
        <title>Genomic Encyclopedia of Type Strains, Phase IV (KMG-IV): sequencing the most valuable type-strain genomes for metagenomic binning, comparative biology and taxonomic classification.</title>
        <authorList>
            <person name="Goeker M."/>
        </authorList>
    </citation>
    <scope>NUCLEOTIDE SEQUENCE [LARGE SCALE GENOMIC DNA]</scope>
    <source>
        <strain evidence="8 9">DSM 23344</strain>
    </source>
</reference>
<sequence>MNPIKTILAALLAITLMSTLGCAGSATDESTGEYIDDTVITTKVKAALVEDSTVKSREVSVETFKGVVQLSGFVESRDAMNRAVEIAGGIDGVSSVKNNMTIK</sequence>
<dbReference type="PROSITE" id="PS50914">
    <property type="entry name" value="BON"/>
    <property type="match status" value="1"/>
</dbReference>
<evidence type="ECO:0000256" key="3">
    <source>
        <dbReference type="ARBA" id="ARBA00022737"/>
    </source>
</evidence>
<dbReference type="PROSITE" id="PS51257">
    <property type="entry name" value="PROKAR_LIPOPROTEIN"/>
    <property type="match status" value="1"/>
</dbReference>
<keyword evidence="3" id="KW-0677">Repeat</keyword>
<keyword evidence="9" id="KW-1185">Reference proteome</keyword>
<feature type="signal peptide" evidence="6">
    <location>
        <begin position="1"/>
        <end position="23"/>
    </location>
</feature>
<dbReference type="Gene3D" id="3.30.1340.30">
    <property type="match status" value="1"/>
</dbReference>
<dbReference type="OrthoDB" id="7360581at2"/>
<evidence type="ECO:0000256" key="1">
    <source>
        <dbReference type="ARBA" id="ARBA00004418"/>
    </source>
</evidence>
<keyword evidence="2 6" id="KW-0732">Signal</keyword>
<dbReference type="RefSeq" id="WP_117318996.1">
    <property type="nucleotide sequence ID" value="NZ_QQSW01000017.1"/>
</dbReference>
<comment type="caution">
    <text evidence="8">The sequence shown here is derived from an EMBL/GenBank/DDBJ whole genome shotgun (WGS) entry which is preliminary data.</text>
</comment>
<dbReference type="FunFam" id="3.30.1340.30:FF:000001">
    <property type="entry name" value="Molecular chaperone OsmY"/>
    <property type="match status" value="1"/>
</dbReference>
<evidence type="ECO:0000259" key="7">
    <source>
        <dbReference type="PROSITE" id="PS50914"/>
    </source>
</evidence>
<organism evidence="8 9">
    <name type="scientific">Chromatocurvus halotolerans</name>
    <dbReference type="NCBI Taxonomy" id="1132028"/>
    <lineage>
        <taxon>Bacteria</taxon>
        <taxon>Pseudomonadati</taxon>
        <taxon>Pseudomonadota</taxon>
        <taxon>Gammaproteobacteria</taxon>
        <taxon>Cellvibrionales</taxon>
        <taxon>Halieaceae</taxon>
        <taxon>Chromatocurvus</taxon>
    </lineage>
</organism>
<dbReference type="PANTHER" id="PTHR34606">
    <property type="entry name" value="BON DOMAIN-CONTAINING PROTEIN"/>
    <property type="match status" value="1"/>
</dbReference>
<feature type="domain" description="BON" evidence="7">
    <location>
        <begin position="36"/>
        <end position="103"/>
    </location>
</feature>
<dbReference type="Proteomes" id="UP000294980">
    <property type="component" value="Unassembled WGS sequence"/>
</dbReference>
<dbReference type="GO" id="GO:0042597">
    <property type="term" value="C:periplasmic space"/>
    <property type="evidence" value="ECO:0007669"/>
    <property type="project" value="UniProtKB-SubCell"/>
</dbReference>
<proteinExistence type="predicted"/>